<dbReference type="GO" id="GO:0005615">
    <property type="term" value="C:extracellular space"/>
    <property type="evidence" value="ECO:0007669"/>
    <property type="project" value="InterPro"/>
</dbReference>
<dbReference type="InterPro" id="IPR034033">
    <property type="entry name" value="Serralysin-like"/>
</dbReference>
<dbReference type="Pfam" id="PF04151">
    <property type="entry name" value="PPC"/>
    <property type="match status" value="1"/>
</dbReference>
<dbReference type="AlphaFoldDB" id="A0A285UY54"/>
<dbReference type="InterPro" id="IPR018511">
    <property type="entry name" value="Hemolysin-typ_Ca-bd_CS"/>
</dbReference>
<dbReference type="Gene3D" id="2.150.10.10">
    <property type="entry name" value="Serralysin-like metalloprotease, C-terminal"/>
    <property type="match status" value="5"/>
</dbReference>
<dbReference type="Pfam" id="PF08548">
    <property type="entry name" value="Peptidase_M10_C"/>
    <property type="match status" value="2"/>
</dbReference>
<dbReference type="SUPFAM" id="SSF55486">
    <property type="entry name" value="Metalloproteases ('zincins'), catalytic domain"/>
    <property type="match status" value="1"/>
</dbReference>
<sequence length="926" mass="96982">MAAGIRSVPTGNPYIDGILYGTQWSGRITYSFPDAISDYGADYGHPVTGFSAVGKQQKDAVQSILEGKVTSGTAPFTYGSFSQISNVQLALAADPAGKSDIMVGQADHIDGANLPTAEVLTFVGTTGKTSDGDLWFGNDYAGTFSDYRKPQLGTYAWLTHIHEIGHALGLSHGHDAGTDIDGFKLALPQDRDGIEFSVMTYRSFLGGMVAPYSAEEYGSPQTLMMNDIAAIQHLYGANFSTNAGNTVYSWSPETGEMFVDGRGQGAPGDGKGGAANRVFLTIWDGGGNDTYDFSNYDQDAFIDLAPGSWSLVSQYQRAQLGYTARANGNVYNALQYAGDARSLIENARGGSAKDDIAGNAANNRLYGNDGNDMLTGRSGNDRLSGGNGNDILYGDNRAGKAYLGPGVFFEPGGLRHDTRASALSLDKAIGMRQDPNIQHSDTNPTVKVSGSGDWSMDFYSFAVRAAGQLILDTDGTMDSHLQLIDSRGNILTQNEDSASDPGDEGYGFQSFISYTVTKPGLYYVRVSLYPGDGVLPAGASYTLNLTLPNPVEADTLAAGDDILNGGAGKDVLLGGAGNDTYVLGAGRDTVIDSAGIDTITSMISRSLVAHPAIENLRLLGTGGLTGRGNALDNVITGNIGNDLLDGGAGRDTLIGGAGDDTYVLGAEKDRIADSAGQDTITSTISRSLTSYPMIEKLRLLGEGDTHGHGNTSNNTIIGNSANNLLDGAGGRDHLIGGAGNDTYVLSAGSDRVTDTSGSDTITSTTTRWLGHYTGIENLTLIGEADAKATGNALSNRIIGNGSDNIIDGRAGNDHLIGGAGRDDFVFSTRLDAAKNVDKVLDFTVGEDLFRLDSDVFAALGPHGILAAGAFASNSSGNAQDARDRIIYERDTGDLLYDPDGTAKGGAIQFAKLAPHLSLSHSDFFIL</sequence>
<feature type="domain" description="Peptidase C-terminal archaeal/bacterial" evidence="5">
    <location>
        <begin position="457"/>
        <end position="527"/>
    </location>
</feature>
<dbReference type="PRINTS" id="PR00313">
    <property type="entry name" value="CABNDNGRPT"/>
</dbReference>
<feature type="domain" description="Peptidase M10 serralysin C-terminal" evidence="6">
    <location>
        <begin position="237"/>
        <end position="374"/>
    </location>
</feature>
<keyword evidence="3" id="KW-0964">Secreted</keyword>
<dbReference type="PANTHER" id="PTHR38340:SF1">
    <property type="entry name" value="S-LAYER PROTEIN"/>
    <property type="match status" value="1"/>
</dbReference>
<dbReference type="PANTHER" id="PTHR38340">
    <property type="entry name" value="S-LAYER PROTEIN"/>
    <property type="match status" value="1"/>
</dbReference>
<dbReference type="InterPro" id="IPR050557">
    <property type="entry name" value="RTX_toxin/Mannuronan_C5-epim"/>
</dbReference>
<dbReference type="Pfam" id="PF00353">
    <property type="entry name" value="HemolysinCabind"/>
    <property type="match status" value="4"/>
</dbReference>
<dbReference type="InterPro" id="IPR001343">
    <property type="entry name" value="Hemolysn_Ca-bd"/>
</dbReference>
<dbReference type="PROSITE" id="PS00330">
    <property type="entry name" value="HEMOLYSIN_CALCIUM"/>
    <property type="match status" value="2"/>
</dbReference>
<evidence type="ECO:0000256" key="3">
    <source>
        <dbReference type="ARBA" id="ARBA00022525"/>
    </source>
</evidence>
<name>A0A285UY54_9HYPH</name>
<evidence type="ECO:0000313" key="7">
    <source>
        <dbReference type="EMBL" id="SOC45666.1"/>
    </source>
</evidence>
<dbReference type="RefSeq" id="WP_176526854.1">
    <property type="nucleotide sequence ID" value="NZ_OBQD01000017.1"/>
</dbReference>
<proteinExistence type="predicted"/>
<reference evidence="7 8" key="1">
    <citation type="submission" date="2017-08" db="EMBL/GenBank/DDBJ databases">
        <authorList>
            <person name="de Groot N.N."/>
        </authorList>
    </citation>
    <scope>NUCLEOTIDE SEQUENCE [LARGE SCALE GENOMIC DNA]</scope>
    <source>
        <strain evidence="7 8">JC85</strain>
    </source>
</reference>
<dbReference type="EMBL" id="OBQD01000017">
    <property type="protein sequence ID" value="SOC45666.1"/>
    <property type="molecule type" value="Genomic_DNA"/>
</dbReference>
<dbReference type="GO" id="GO:0005509">
    <property type="term" value="F:calcium ion binding"/>
    <property type="evidence" value="ECO:0007669"/>
    <property type="project" value="InterPro"/>
</dbReference>
<evidence type="ECO:0000256" key="1">
    <source>
        <dbReference type="ARBA" id="ARBA00001913"/>
    </source>
</evidence>
<comment type="subcellular location">
    <subcellularLocation>
        <location evidence="2">Secreted</location>
    </subcellularLocation>
</comment>
<dbReference type="Gene3D" id="3.40.390.10">
    <property type="entry name" value="Collagenase (Catalytic Domain)"/>
    <property type="match status" value="1"/>
</dbReference>
<dbReference type="InterPro" id="IPR007280">
    <property type="entry name" value="Peptidase_C_arc/bac"/>
</dbReference>
<evidence type="ECO:0000259" key="6">
    <source>
        <dbReference type="Pfam" id="PF08548"/>
    </source>
</evidence>
<organism evidence="7 8">
    <name type="scientific">Rhizobium subbaraonis</name>
    <dbReference type="NCBI Taxonomy" id="908946"/>
    <lineage>
        <taxon>Bacteria</taxon>
        <taxon>Pseudomonadati</taxon>
        <taxon>Pseudomonadota</taxon>
        <taxon>Alphaproteobacteria</taxon>
        <taxon>Hyphomicrobiales</taxon>
        <taxon>Rhizobiaceae</taxon>
        <taxon>Rhizobium/Agrobacterium group</taxon>
        <taxon>Rhizobium</taxon>
    </lineage>
</organism>
<comment type="cofactor">
    <cofactor evidence="1">
        <name>Ca(2+)</name>
        <dbReference type="ChEBI" id="CHEBI:29108"/>
    </cofactor>
</comment>
<dbReference type="CDD" id="cd04277">
    <property type="entry name" value="ZnMc_serralysin_like"/>
    <property type="match status" value="1"/>
</dbReference>
<evidence type="ECO:0000259" key="5">
    <source>
        <dbReference type="Pfam" id="PF04151"/>
    </source>
</evidence>
<feature type="domain" description="Peptidase M10 serralysin C-terminal" evidence="6">
    <location>
        <begin position="788"/>
        <end position="851"/>
    </location>
</feature>
<dbReference type="GO" id="GO:0008237">
    <property type="term" value="F:metallopeptidase activity"/>
    <property type="evidence" value="ECO:0007669"/>
    <property type="project" value="InterPro"/>
</dbReference>
<dbReference type="InterPro" id="IPR011049">
    <property type="entry name" value="Serralysin-like_metalloprot_C"/>
</dbReference>
<evidence type="ECO:0000256" key="2">
    <source>
        <dbReference type="ARBA" id="ARBA00004613"/>
    </source>
</evidence>
<keyword evidence="4" id="KW-0677">Repeat</keyword>
<keyword evidence="8" id="KW-1185">Reference proteome</keyword>
<dbReference type="InterPro" id="IPR024079">
    <property type="entry name" value="MetalloPept_cat_dom_sf"/>
</dbReference>
<gene>
    <name evidence="7" type="ORF">SAMN05892877_11751</name>
</gene>
<dbReference type="Proteomes" id="UP000219167">
    <property type="component" value="Unassembled WGS sequence"/>
</dbReference>
<evidence type="ECO:0000256" key="4">
    <source>
        <dbReference type="ARBA" id="ARBA00022737"/>
    </source>
</evidence>
<protein>
    <submittedName>
        <fullName evidence="7">Serralysin</fullName>
    </submittedName>
</protein>
<dbReference type="InterPro" id="IPR013858">
    <property type="entry name" value="Peptidase_M10B_C"/>
</dbReference>
<accession>A0A285UY54</accession>
<evidence type="ECO:0000313" key="8">
    <source>
        <dbReference type="Proteomes" id="UP000219167"/>
    </source>
</evidence>
<dbReference type="SUPFAM" id="SSF51120">
    <property type="entry name" value="beta-Roll"/>
    <property type="match status" value="3"/>
</dbReference>